<name>A0A6A6DHH3_9PEZI</name>
<dbReference type="CDD" id="cd18793">
    <property type="entry name" value="SF2_C_SNF"/>
    <property type="match status" value="1"/>
</dbReference>
<dbReference type="InterPro" id="IPR027417">
    <property type="entry name" value="P-loop_NTPase"/>
</dbReference>
<accession>A0A6A6DHH3</accession>
<dbReference type="PROSITE" id="PS51192">
    <property type="entry name" value="HELICASE_ATP_BIND_1"/>
    <property type="match status" value="1"/>
</dbReference>
<evidence type="ECO:0000313" key="6">
    <source>
        <dbReference type="EMBL" id="KAF2178931.1"/>
    </source>
</evidence>
<dbReference type="Gene3D" id="3.40.50.300">
    <property type="entry name" value="P-loop containing nucleotide triphosphate hydrolases"/>
    <property type="match status" value="1"/>
</dbReference>
<dbReference type="Pfam" id="PF00271">
    <property type="entry name" value="Helicase_C"/>
    <property type="match status" value="1"/>
</dbReference>
<dbReference type="InterPro" id="IPR049730">
    <property type="entry name" value="SNF2/RAD54-like_C"/>
</dbReference>
<evidence type="ECO:0000256" key="2">
    <source>
        <dbReference type="ARBA" id="ARBA00022801"/>
    </source>
</evidence>
<dbReference type="InterPro" id="IPR038718">
    <property type="entry name" value="SNF2-like_sf"/>
</dbReference>
<dbReference type="GO" id="GO:0005634">
    <property type="term" value="C:nucleus"/>
    <property type="evidence" value="ECO:0007669"/>
    <property type="project" value="TreeGrafter"/>
</dbReference>
<evidence type="ECO:0000259" key="5">
    <source>
        <dbReference type="PROSITE" id="PS51194"/>
    </source>
</evidence>
<dbReference type="AlphaFoldDB" id="A0A6A6DHH3"/>
<organism evidence="6 7">
    <name type="scientific">Zopfia rhizophila CBS 207.26</name>
    <dbReference type="NCBI Taxonomy" id="1314779"/>
    <lineage>
        <taxon>Eukaryota</taxon>
        <taxon>Fungi</taxon>
        <taxon>Dikarya</taxon>
        <taxon>Ascomycota</taxon>
        <taxon>Pezizomycotina</taxon>
        <taxon>Dothideomycetes</taxon>
        <taxon>Dothideomycetes incertae sedis</taxon>
        <taxon>Zopfiaceae</taxon>
        <taxon>Zopfia</taxon>
    </lineage>
</organism>
<evidence type="ECO:0000313" key="7">
    <source>
        <dbReference type="Proteomes" id="UP000800200"/>
    </source>
</evidence>
<protein>
    <submittedName>
        <fullName evidence="6">Uncharacterized protein</fullName>
    </submittedName>
</protein>
<dbReference type="SUPFAM" id="SSF52540">
    <property type="entry name" value="P-loop containing nucleoside triphosphate hydrolases"/>
    <property type="match status" value="2"/>
</dbReference>
<evidence type="ECO:0000259" key="4">
    <source>
        <dbReference type="PROSITE" id="PS51192"/>
    </source>
</evidence>
<dbReference type="InterPro" id="IPR050628">
    <property type="entry name" value="SNF2_RAD54_helicase_TF"/>
</dbReference>
<dbReference type="InterPro" id="IPR000330">
    <property type="entry name" value="SNF2_N"/>
</dbReference>
<keyword evidence="7" id="KW-1185">Reference proteome</keyword>
<dbReference type="PANTHER" id="PTHR45626:SF22">
    <property type="entry name" value="DNA REPAIR PROTEIN RAD5"/>
    <property type="match status" value="1"/>
</dbReference>
<dbReference type="Gene3D" id="3.40.50.10810">
    <property type="entry name" value="Tandem AAA-ATPase domain"/>
    <property type="match status" value="1"/>
</dbReference>
<dbReference type="GO" id="GO:0008094">
    <property type="term" value="F:ATP-dependent activity, acting on DNA"/>
    <property type="evidence" value="ECO:0007669"/>
    <property type="project" value="TreeGrafter"/>
</dbReference>
<keyword evidence="1" id="KW-0547">Nucleotide-binding</keyword>
<dbReference type="OrthoDB" id="448448at2759"/>
<keyword evidence="3" id="KW-0067">ATP-binding</keyword>
<dbReference type="Pfam" id="PF00176">
    <property type="entry name" value="SNF2-rel_dom"/>
    <property type="match status" value="1"/>
</dbReference>
<dbReference type="InterPro" id="IPR014001">
    <property type="entry name" value="Helicase_ATP-bd"/>
</dbReference>
<dbReference type="PROSITE" id="PS51194">
    <property type="entry name" value="HELICASE_CTER"/>
    <property type="match status" value="1"/>
</dbReference>
<dbReference type="InterPro" id="IPR001650">
    <property type="entry name" value="Helicase_C-like"/>
</dbReference>
<dbReference type="SMART" id="SM00487">
    <property type="entry name" value="DEXDc"/>
    <property type="match status" value="1"/>
</dbReference>
<keyword evidence="2" id="KW-0378">Hydrolase</keyword>
<dbReference type="GO" id="GO:0006281">
    <property type="term" value="P:DNA repair"/>
    <property type="evidence" value="ECO:0007669"/>
    <property type="project" value="TreeGrafter"/>
</dbReference>
<feature type="domain" description="Helicase ATP-binding" evidence="4">
    <location>
        <begin position="223"/>
        <end position="405"/>
    </location>
</feature>
<dbReference type="SMART" id="SM00490">
    <property type="entry name" value="HELICc"/>
    <property type="match status" value="1"/>
</dbReference>
<feature type="domain" description="Helicase C-terminal" evidence="5">
    <location>
        <begin position="642"/>
        <end position="792"/>
    </location>
</feature>
<dbReference type="PANTHER" id="PTHR45626">
    <property type="entry name" value="TRANSCRIPTION TERMINATION FACTOR 2-RELATED"/>
    <property type="match status" value="1"/>
</dbReference>
<proteinExistence type="predicted"/>
<gene>
    <name evidence="6" type="ORF">K469DRAFT_597911</name>
</gene>
<dbReference type="GO" id="GO:0016787">
    <property type="term" value="F:hydrolase activity"/>
    <property type="evidence" value="ECO:0007669"/>
    <property type="project" value="UniProtKB-KW"/>
</dbReference>
<dbReference type="CDD" id="cd18008">
    <property type="entry name" value="DEXDc_SHPRH-like"/>
    <property type="match status" value="1"/>
</dbReference>
<evidence type="ECO:0000256" key="3">
    <source>
        <dbReference type="ARBA" id="ARBA00022840"/>
    </source>
</evidence>
<reference evidence="6" key="1">
    <citation type="journal article" date="2020" name="Stud. Mycol.">
        <title>101 Dothideomycetes genomes: a test case for predicting lifestyles and emergence of pathogens.</title>
        <authorList>
            <person name="Haridas S."/>
            <person name="Albert R."/>
            <person name="Binder M."/>
            <person name="Bloem J."/>
            <person name="Labutti K."/>
            <person name="Salamov A."/>
            <person name="Andreopoulos B."/>
            <person name="Baker S."/>
            <person name="Barry K."/>
            <person name="Bills G."/>
            <person name="Bluhm B."/>
            <person name="Cannon C."/>
            <person name="Castanera R."/>
            <person name="Culley D."/>
            <person name="Daum C."/>
            <person name="Ezra D."/>
            <person name="Gonzalez J."/>
            <person name="Henrissat B."/>
            <person name="Kuo A."/>
            <person name="Liang C."/>
            <person name="Lipzen A."/>
            <person name="Lutzoni F."/>
            <person name="Magnuson J."/>
            <person name="Mondo S."/>
            <person name="Nolan M."/>
            <person name="Ohm R."/>
            <person name="Pangilinan J."/>
            <person name="Park H.-J."/>
            <person name="Ramirez L."/>
            <person name="Alfaro M."/>
            <person name="Sun H."/>
            <person name="Tritt A."/>
            <person name="Yoshinaga Y."/>
            <person name="Zwiers L.-H."/>
            <person name="Turgeon B."/>
            <person name="Goodwin S."/>
            <person name="Spatafora J."/>
            <person name="Crous P."/>
            <person name="Grigoriev I."/>
        </authorList>
    </citation>
    <scope>NUCLEOTIDE SEQUENCE</scope>
    <source>
        <strain evidence="6">CBS 207.26</strain>
    </source>
</reference>
<dbReference type="GO" id="GO:0005524">
    <property type="term" value="F:ATP binding"/>
    <property type="evidence" value="ECO:0007669"/>
    <property type="project" value="UniProtKB-KW"/>
</dbReference>
<evidence type="ECO:0000256" key="1">
    <source>
        <dbReference type="ARBA" id="ARBA00022741"/>
    </source>
</evidence>
<dbReference type="Proteomes" id="UP000800200">
    <property type="component" value="Unassembled WGS sequence"/>
</dbReference>
<sequence>MGVPVTTPPGTLALHNSAPEPAFLGPNNTIHRRVDGSNIGTLEDHASEVLAKLAADGQIELQLDYTTEESGKARRKTAVYFLRVILYGPETLADDVGDFTTKCGYYLQDPSGCARNVPYLNPQRLSSLDGCLPMTFDLHQEQHHRIDKFTRAADDILANFETTEVLVQAETPCALRTKLQVHQKQALTFFKRRELGWSRIWTPKTSALGTQVFVNTVTDQEQAGPPPIWKGGILADEMGLGKTLSIIALVASDKDLDTENVCSSSYPTDRQVVATTLVVVPPNVLSVWETQLTLHTHPGKVTWFKHHRKSRFSPADPAKQNDVVLTTYQTVMLEHRKPRCGKTSVFSFHWKRIVLDEAHVIRNWKTSTAKAMVSLSATSRWAISGTPIQNSLADFFGLFNFLHLHPYNDHSVFDNDILELWRKRPAEEAVQRFKKLLSCVMIRRQKSTTTVQLPPKHDKIICIPFDSDEEAVYRRIERPVVDFLDKADDEYSGMGSLRFNAIQQINKLRIACNLGTSALSSRSTSGQPAFEGNDAASEMLRTRVSLGANSCDQCLQVIELSRFSMDGRLSQSAYYSNCLRLFCSSCANLLRFEAPQPCECEGRAGPCPLRTIASGQITPRLASSESSSPEPAQQEMPQISSKVHALLLEIEAVPTEKSVVFSFWTSTLDMVQQALQEAGIRFVRIDGKVPHNNRKHLLDQFSQDPAVRVILVTTSCGAVGLDLTAASRAHMLEPQWNPSIEEQAMARVHRIGQTQVVTTIRYVMENSLEEHILNVQDRKKLLATLLLCNDSSSQVSDSSE</sequence>
<dbReference type="EMBL" id="ML994671">
    <property type="protein sequence ID" value="KAF2178931.1"/>
    <property type="molecule type" value="Genomic_DNA"/>
</dbReference>